<keyword evidence="6" id="KW-0539">Nucleus</keyword>
<dbReference type="AlphaFoldDB" id="B4M7V9"/>
<dbReference type="InterPro" id="IPR006565">
    <property type="entry name" value="BTP"/>
</dbReference>
<dbReference type="GO" id="GO:0005669">
    <property type="term" value="C:transcription factor TFIID complex"/>
    <property type="evidence" value="ECO:0007669"/>
    <property type="project" value="InterPro"/>
</dbReference>
<dbReference type="SMART" id="SM00576">
    <property type="entry name" value="BTP"/>
    <property type="match status" value="1"/>
</dbReference>
<dbReference type="PANTHER" id="PTHR46469">
    <property type="entry name" value="TRANSCRIPTION INITIATION FACTOR TFIID SUBUNIT 8"/>
    <property type="match status" value="1"/>
</dbReference>
<evidence type="ECO:0000256" key="7">
    <source>
        <dbReference type="SAM" id="MobiDB-lite"/>
    </source>
</evidence>
<dbReference type="InterPro" id="IPR009072">
    <property type="entry name" value="Histone-fold"/>
</dbReference>
<feature type="compositionally biased region" description="Basic and acidic residues" evidence="7">
    <location>
        <begin position="279"/>
        <end position="291"/>
    </location>
</feature>
<dbReference type="InterPro" id="IPR037818">
    <property type="entry name" value="TAF8"/>
</dbReference>
<evidence type="ECO:0000313" key="10">
    <source>
        <dbReference type="Proteomes" id="UP000008792"/>
    </source>
</evidence>
<feature type="region of interest" description="Disordered" evidence="7">
    <location>
        <begin position="259"/>
        <end position="358"/>
    </location>
</feature>
<comment type="subcellular location">
    <subcellularLocation>
        <location evidence="1">Nucleus</location>
    </subcellularLocation>
</comment>
<evidence type="ECO:0000259" key="8">
    <source>
        <dbReference type="SMART" id="SM00576"/>
    </source>
</evidence>
<gene>
    <name evidence="9" type="primary">Dvir\GJ17059</name>
    <name evidence="9" type="ORF">Dvir_GJ17059</name>
</gene>
<evidence type="ECO:0000256" key="3">
    <source>
        <dbReference type="ARBA" id="ARBA00017307"/>
    </source>
</evidence>
<dbReference type="InterPro" id="IPR019473">
    <property type="entry name" value="TFIID_su8_C"/>
</dbReference>
<dbReference type="HOGENOM" id="CLU_070829_0_0_1"/>
<keyword evidence="5" id="KW-0804">Transcription</keyword>
<keyword evidence="10" id="KW-1185">Reference proteome</keyword>
<evidence type="ECO:0000256" key="1">
    <source>
        <dbReference type="ARBA" id="ARBA00004123"/>
    </source>
</evidence>
<evidence type="ECO:0000313" key="9">
    <source>
        <dbReference type="EMBL" id="EDW62876.2"/>
    </source>
</evidence>
<evidence type="ECO:0000256" key="2">
    <source>
        <dbReference type="ARBA" id="ARBA00008767"/>
    </source>
</evidence>
<dbReference type="Gene3D" id="1.10.20.10">
    <property type="entry name" value="Histone, subunit A"/>
    <property type="match status" value="1"/>
</dbReference>
<dbReference type="eggNOG" id="KOG4336">
    <property type="taxonomic scope" value="Eukaryota"/>
</dbReference>
<dbReference type="GO" id="GO:0006367">
    <property type="term" value="P:transcription initiation at RNA polymerase II promoter"/>
    <property type="evidence" value="ECO:0007669"/>
    <property type="project" value="TreeGrafter"/>
</dbReference>
<dbReference type="GO" id="GO:0046982">
    <property type="term" value="F:protein heterodimerization activity"/>
    <property type="evidence" value="ECO:0007669"/>
    <property type="project" value="InterPro"/>
</dbReference>
<keyword evidence="4" id="KW-0805">Transcription regulation</keyword>
<dbReference type="FunCoup" id="B4M7V9">
    <property type="interactions" value="1431"/>
</dbReference>
<dbReference type="InParanoid" id="B4M7V9"/>
<dbReference type="PANTHER" id="PTHR46469:SF1">
    <property type="entry name" value="TRANSCRIPTION INITIATION FACTOR TFIID SUBUNIT 8"/>
    <property type="match status" value="1"/>
</dbReference>
<proteinExistence type="inferred from homology"/>
<dbReference type="CDD" id="cd08049">
    <property type="entry name" value="TAF8"/>
    <property type="match status" value="1"/>
</dbReference>
<organism evidence="9 10">
    <name type="scientific">Drosophila virilis</name>
    <name type="common">Fruit fly</name>
    <dbReference type="NCBI Taxonomy" id="7244"/>
    <lineage>
        <taxon>Eukaryota</taxon>
        <taxon>Metazoa</taxon>
        <taxon>Ecdysozoa</taxon>
        <taxon>Arthropoda</taxon>
        <taxon>Hexapoda</taxon>
        <taxon>Insecta</taxon>
        <taxon>Pterygota</taxon>
        <taxon>Neoptera</taxon>
        <taxon>Endopterygota</taxon>
        <taxon>Diptera</taxon>
        <taxon>Brachycera</taxon>
        <taxon>Muscomorpha</taxon>
        <taxon>Ephydroidea</taxon>
        <taxon>Drosophilidae</taxon>
        <taxon>Drosophila</taxon>
    </lineage>
</organism>
<dbReference type="Pfam" id="PF10406">
    <property type="entry name" value="TAF8_C"/>
    <property type="match status" value="1"/>
</dbReference>
<evidence type="ECO:0000256" key="6">
    <source>
        <dbReference type="ARBA" id="ARBA00023242"/>
    </source>
</evidence>
<feature type="domain" description="Bromodomain associated" evidence="8">
    <location>
        <begin position="39"/>
        <end position="115"/>
    </location>
</feature>
<feature type="compositionally biased region" description="Acidic residues" evidence="7">
    <location>
        <begin position="266"/>
        <end position="278"/>
    </location>
</feature>
<dbReference type="EMBL" id="CH940653">
    <property type="protein sequence ID" value="EDW62876.2"/>
    <property type="molecule type" value="Genomic_DNA"/>
</dbReference>
<dbReference type="STRING" id="7244.B4M7V9"/>
<protein>
    <recommendedName>
        <fullName evidence="3">Transcription initiation factor TFIID subunit 8</fullName>
    </recommendedName>
</protein>
<dbReference type="Pfam" id="PF07524">
    <property type="entry name" value="Bromo_TP"/>
    <property type="match status" value="1"/>
</dbReference>
<sequence length="358" mass="39692">MPGCDLTTLNDIYALYADLKQTNLNQMEKAMEAIAIPNIDAYRRLLNKAVSQLLLDKGAALASNQCLETLTQMMQALIVEIGNSAHNYCELGGRTMPTVGDVSLALINMGINISSLEPYVRRVSHVPIPLPSQQTQQRQLSLLQAGSKASHPHYVPSYLPAMPDPHAYIRTPTHKQPVTEYEAIREKAASQKRDVEKALTKFLCKTTETNNLFPTEDNMFPLIACKPAFPAYAAALNPTDQVFDFEELEYHYLVANRTEDVPSKEEGEEGDSENEELDGDKSKEEKPELEIKPNSTTNKAILENPNIDNPYLRAATLPKRSKLHSECTTPRMVPSRSIHSASPTTPTPSTLEITKSSA</sequence>
<dbReference type="OrthoDB" id="2193813at2759"/>
<dbReference type="Proteomes" id="UP000008792">
    <property type="component" value="Unassembled WGS sequence"/>
</dbReference>
<reference evidence="9 10" key="1">
    <citation type="journal article" date="2007" name="Nature">
        <title>Evolution of genes and genomes on the Drosophila phylogeny.</title>
        <authorList>
            <consortium name="Drosophila 12 Genomes Consortium"/>
            <person name="Clark A.G."/>
            <person name="Eisen M.B."/>
            <person name="Smith D.R."/>
            <person name="Bergman C.M."/>
            <person name="Oliver B."/>
            <person name="Markow T.A."/>
            <person name="Kaufman T.C."/>
            <person name="Kellis M."/>
            <person name="Gelbart W."/>
            <person name="Iyer V.N."/>
            <person name="Pollard D.A."/>
            <person name="Sackton T.B."/>
            <person name="Larracuente A.M."/>
            <person name="Singh N.D."/>
            <person name="Abad J.P."/>
            <person name="Abt D.N."/>
            <person name="Adryan B."/>
            <person name="Aguade M."/>
            <person name="Akashi H."/>
            <person name="Anderson W.W."/>
            <person name="Aquadro C.F."/>
            <person name="Ardell D.H."/>
            <person name="Arguello R."/>
            <person name="Artieri C.G."/>
            <person name="Barbash D.A."/>
            <person name="Barker D."/>
            <person name="Barsanti P."/>
            <person name="Batterham P."/>
            <person name="Batzoglou S."/>
            <person name="Begun D."/>
            <person name="Bhutkar A."/>
            <person name="Blanco E."/>
            <person name="Bosak S.A."/>
            <person name="Bradley R.K."/>
            <person name="Brand A.D."/>
            <person name="Brent M.R."/>
            <person name="Brooks A.N."/>
            <person name="Brown R.H."/>
            <person name="Butlin R.K."/>
            <person name="Caggese C."/>
            <person name="Calvi B.R."/>
            <person name="Bernardo de Carvalho A."/>
            <person name="Caspi A."/>
            <person name="Castrezana S."/>
            <person name="Celniker S.E."/>
            <person name="Chang J.L."/>
            <person name="Chapple C."/>
            <person name="Chatterji S."/>
            <person name="Chinwalla A."/>
            <person name="Civetta A."/>
            <person name="Clifton S.W."/>
            <person name="Comeron J.M."/>
            <person name="Costello J.C."/>
            <person name="Coyne J.A."/>
            <person name="Daub J."/>
            <person name="David R.G."/>
            <person name="Delcher A.L."/>
            <person name="Delehaunty K."/>
            <person name="Do C.B."/>
            <person name="Ebling H."/>
            <person name="Edwards K."/>
            <person name="Eickbush T."/>
            <person name="Evans J.D."/>
            <person name="Filipski A."/>
            <person name="Findeiss S."/>
            <person name="Freyhult E."/>
            <person name="Fulton L."/>
            <person name="Fulton R."/>
            <person name="Garcia A.C."/>
            <person name="Gardiner A."/>
            <person name="Garfield D.A."/>
            <person name="Garvin B.E."/>
            <person name="Gibson G."/>
            <person name="Gilbert D."/>
            <person name="Gnerre S."/>
            <person name="Godfrey J."/>
            <person name="Good R."/>
            <person name="Gotea V."/>
            <person name="Gravely B."/>
            <person name="Greenberg A.J."/>
            <person name="Griffiths-Jones S."/>
            <person name="Gross S."/>
            <person name="Guigo R."/>
            <person name="Gustafson E.A."/>
            <person name="Haerty W."/>
            <person name="Hahn M.W."/>
            <person name="Halligan D.L."/>
            <person name="Halpern A.L."/>
            <person name="Halter G.M."/>
            <person name="Han M.V."/>
            <person name="Heger A."/>
            <person name="Hillier L."/>
            <person name="Hinrichs A.S."/>
            <person name="Holmes I."/>
            <person name="Hoskins R.A."/>
            <person name="Hubisz M.J."/>
            <person name="Hultmark D."/>
            <person name="Huntley M.A."/>
            <person name="Jaffe D.B."/>
            <person name="Jagadeeshan S."/>
            <person name="Jeck W.R."/>
            <person name="Johnson J."/>
            <person name="Jones C.D."/>
            <person name="Jordan W.C."/>
            <person name="Karpen G.H."/>
            <person name="Kataoka E."/>
            <person name="Keightley P.D."/>
            <person name="Kheradpour P."/>
            <person name="Kirkness E.F."/>
            <person name="Koerich L.B."/>
            <person name="Kristiansen K."/>
            <person name="Kudrna D."/>
            <person name="Kulathinal R.J."/>
            <person name="Kumar S."/>
            <person name="Kwok R."/>
            <person name="Lander E."/>
            <person name="Langley C.H."/>
            <person name="Lapoint R."/>
            <person name="Lazzaro B.P."/>
            <person name="Lee S.J."/>
            <person name="Levesque L."/>
            <person name="Li R."/>
            <person name="Lin C.F."/>
            <person name="Lin M.F."/>
            <person name="Lindblad-Toh K."/>
            <person name="Llopart A."/>
            <person name="Long M."/>
            <person name="Low L."/>
            <person name="Lozovsky E."/>
            <person name="Lu J."/>
            <person name="Luo M."/>
            <person name="Machado C.A."/>
            <person name="Makalowski W."/>
            <person name="Marzo M."/>
            <person name="Matsuda M."/>
            <person name="Matzkin L."/>
            <person name="McAllister B."/>
            <person name="McBride C.S."/>
            <person name="McKernan B."/>
            <person name="McKernan K."/>
            <person name="Mendez-Lago M."/>
            <person name="Minx P."/>
            <person name="Mollenhauer M.U."/>
            <person name="Montooth K."/>
            <person name="Mount S.M."/>
            <person name="Mu X."/>
            <person name="Myers E."/>
            <person name="Negre B."/>
            <person name="Newfeld S."/>
            <person name="Nielsen R."/>
            <person name="Noor M.A."/>
            <person name="O'Grady P."/>
            <person name="Pachter L."/>
            <person name="Papaceit M."/>
            <person name="Parisi M.J."/>
            <person name="Parisi M."/>
            <person name="Parts L."/>
            <person name="Pedersen J.S."/>
            <person name="Pesole G."/>
            <person name="Phillippy A.M."/>
            <person name="Ponting C.P."/>
            <person name="Pop M."/>
            <person name="Porcelli D."/>
            <person name="Powell J.R."/>
            <person name="Prohaska S."/>
            <person name="Pruitt K."/>
            <person name="Puig M."/>
            <person name="Quesneville H."/>
            <person name="Ram K.R."/>
            <person name="Rand D."/>
            <person name="Rasmussen M.D."/>
            <person name="Reed L.K."/>
            <person name="Reenan R."/>
            <person name="Reily A."/>
            <person name="Remington K.A."/>
            <person name="Rieger T.T."/>
            <person name="Ritchie M.G."/>
            <person name="Robin C."/>
            <person name="Rogers Y.H."/>
            <person name="Rohde C."/>
            <person name="Rozas J."/>
            <person name="Rubenfield M.J."/>
            <person name="Ruiz A."/>
            <person name="Russo S."/>
            <person name="Salzberg S.L."/>
            <person name="Sanchez-Gracia A."/>
            <person name="Saranga D.J."/>
            <person name="Sato H."/>
            <person name="Schaeffer S.W."/>
            <person name="Schatz M.C."/>
            <person name="Schlenke T."/>
            <person name="Schwartz R."/>
            <person name="Segarra C."/>
            <person name="Singh R.S."/>
            <person name="Sirot L."/>
            <person name="Sirota M."/>
            <person name="Sisneros N.B."/>
            <person name="Smith C.D."/>
            <person name="Smith T.F."/>
            <person name="Spieth J."/>
            <person name="Stage D.E."/>
            <person name="Stark A."/>
            <person name="Stephan W."/>
            <person name="Strausberg R.L."/>
            <person name="Strempel S."/>
            <person name="Sturgill D."/>
            <person name="Sutton G."/>
            <person name="Sutton G.G."/>
            <person name="Tao W."/>
            <person name="Teichmann S."/>
            <person name="Tobari Y.N."/>
            <person name="Tomimura Y."/>
            <person name="Tsolas J.M."/>
            <person name="Valente V.L."/>
            <person name="Venter E."/>
            <person name="Venter J.C."/>
            <person name="Vicario S."/>
            <person name="Vieira F.G."/>
            <person name="Vilella A.J."/>
            <person name="Villasante A."/>
            <person name="Walenz B."/>
            <person name="Wang J."/>
            <person name="Wasserman M."/>
            <person name="Watts T."/>
            <person name="Wilson D."/>
            <person name="Wilson R.K."/>
            <person name="Wing R.A."/>
            <person name="Wolfner M.F."/>
            <person name="Wong A."/>
            <person name="Wong G.K."/>
            <person name="Wu C.I."/>
            <person name="Wu G."/>
            <person name="Yamamoto D."/>
            <person name="Yang H.P."/>
            <person name="Yang S.P."/>
            <person name="Yorke J.A."/>
            <person name="Yoshida K."/>
            <person name="Zdobnov E."/>
            <person name="Zhang P."/>
            <person name="Zhang Y."/>
            <person name="Zimin A.V."/>
            <person name="Baldwin J."/>
            <person name="Abdouelleil A."/>
            <person name="Abdulkadir J."/>
            <person name="Abebe A."/>
            <person name="Abera B."/>
            <person name="Abreu J."/>
            <person name="Acer S.C."/>
            <person name="Aftuck L."/>
            <person name="Alexander A."/>
            <person name="An P."/>
            <person name="Anderson E."/>
            <person name="Anderson S."/>
            <person name="Arachi H."/>
            <person name="Azer M."/>
            <person name="Bachantsang P."/>
            <person name="Barry A."/>
            <person name="Bayul T."/>
            <person name="Berlin A."/>
            <person name="Bessette D."/>
            <person name="Bloom T."/>
            <person name="Blye J."/>
            <person name="Boguslavskiy L."/>
            <person name="Bonnet C."/>
            <person name="Boukhgalter B."/>
            <person name="Bourzgui I."/>
            <person name="Brown A."/>
            <person name="Cahill P."/>
            <person name="Channer S."/>
            <person name="Cheshatsang Y."/>
            <person name="Chuda L."/>
            <person name="Citroen M."/>
            <person name="Collymore A."/>
            <person name="Cooke P."/>
            <person name="Costello M."/>
            <person name="D'Aco K."/>
            <person name="Daza R."/>
            <person name="De Haan G."/>
            <person name="DeGray S."/>
            <person name="DeMaso C."/>
            <person name="Dhargay N."/>
            <person name="Dooley K."/>
            <person name="Dooley E."/>
            <person name="Doricent M."/>
            <person name="Dorje P."/>
            <person name="Dorjee K."/>
            <person name="Dupes A."/>
            <person name="Elong R."/>
            <person name="Falk J."/>
            <person name="Farina A."/>
            <person name="Faro S."/>
            <person name="Ferguson D."/>
            <person name="Fisher S."/>
            <person name="Foley C.D."/>
            <person name="Franke A."/>
            <person name="Friedrich D."/>
            <person name="Gadbois L."/>
            <person name="Gearin G."/>
            <person name="Gearin C.R."/>
            <person name="Giannoukos G."/>
            <person name="Goode T."/>
            <person name="Graham J."/>
            <person name="Grandbois E."/>
            <person name="Grewal S."/>
            <person name="Gyaltsen K."/>
            <person name="Hafez N."/>
            <person name="Hagos B."/>
            <person name="Hall J."/>
            <person name="Henson C."/>
            <person name="Hollinger A."/>
            <person name="Honan T."/>
            <person name="Huard M.D."/>
            <person name="Hughes L."/>
            <person name="Hurhula B."/>
            <person name="Husby M.E."/>
            <person name="Kamat A."/>
            <person name="Kanga B."/>
            <person name="Kashin S."/>
            <person name="Khazanovich D."/>
            <person name="Kisner P."/>
            <person name="Lance K."/>
            <person name="Lara M."/>
            <person name="Lee W."/>
            <person name="Lennon N."/>
            <person name="Letendre F."/>
            <person name="LeVine R."/>
            <person name="Lipovsky A."/>
            <person name="Liu X."/>
            <person name="Liu J."/>
            <person name="Liu S."/>
            <person name="Lokyitsang T."/>
            <person name="Lokyitsang Y."/>
            <person name="Lubonja R."/>
            <person name="Lui A."/>
            <person name="MacDonald P."/>
            <person name="Magnisalis V."/>
            <person name="Maru K."/>
            <person name="Matthews C."/>
            <person name="McCusker W."/>
            <person name="McDonough S."/>
            <person name="Mehta T."/>
            <person name="Meldrim J."/>
            <person name="Meneus L."/>
            <person name="Mihai O."/>
            <person name="Mihalev A."/>
            <person name="Mihova T."/>
            <person name="Mittelman R."/>
            <person name="Mlenga V."/>
            <person name="Montmayeur A."/>
            <person name="Mulrain L."/>
            <person name="Navidi A."/>
            <person name="Naylor J."/>
            <person name="Negash T."/>
            <person name="Nguyen T."/>
            <person name="Nguyen N."/>
            <person name="Nicol R."/>
            <person name="Norbu C."/>
            <person name="Norbu N."/>
            <person name="Novod N."/>
            <person name="O'Neill B."/>
            <person name="Osman S."/>
            <person name="Markiewicz E."/>
            <person name="Oyono O.L."/>
            <person name="Patti C."/>
            <person name="Phunkhang P."/>
            <person name="Pierre F."/>
            <person name="Priest M."/>
            <person name="Raghuraman S."/>
            <person name="Rege F."/>
            <person name="Reyes R."/>
            <person name="Rise C."/>
            <person name="Rogov P."/>
            <person name="Ross K."/>
            <person name="Ryan E."/>
            <person name="Settipalli S."/>
            <person name="Shea T."/>
            <person name="Sherpa N."/>
            <person name="Shi L."/>
            <person name="Shih D."/>
            <person name="Sparrow T."/>
            <person name="Spaulding J."/>
            <person name="Stalker J."/>
            <person name="Stange-Thomann N."/>
            <person name="Stavropoulos S."/>
            <person name="Stone C."/>
            <person name="Strader C."/>
            <person name="Tesfaye S."/>
            <person name="Thomson T."/>
            <person name="Thoulutsang Y."/>
            <person name="Thoulutsang D."/>
            <person name="Topham K."/>
            <person name="Topping I."/>
            <person name="Tsamla T."/>
            <person name="Vassiliev H."/>
            <person name="Vo A."/>
            <person name="Wangchuk T."/>
            <person name="Wangdi T."/>
            <person name="Weiand M."/>
            <person name="Wilkinson J."/>
            <person name="Wilson A."/>
            <person name="Yadav S."/>
            <person name="Young G."/>
            <person name="Yu Q."/>
            <person name="Zembek L."/>
            <person name="Zhong D."/>
            <person name="Zimmer A."/>
            <person name="Zwirko Z."/>
            <person name="Jaffe D.B."/>
            <person name="Alvarez P."/>
            <person name="Brockman W."/>
            <person name="Butler J."/>
            <person name="Chin C."/>
            <person name="Gnerre S."/>
            <person name="Grabherr M."/>
            <person name="Kleber M."/>
            <person name="Mauceli E."/>
            <person name="MacCallum I."/>
        </authorList>
    </citation>
    <scope>NUCLEOTIDE SEQUENCE [LARGE SCALE GENOMIC DNA]</scope>
    <source>
        <strain evidence="10">Tucson 15010-1051.87</strain>
    </source>
</reference>
<name>B4M7V9_DROVI</name>
<accession>B4M7V9</accession>
<feature type="compositionally biased region" description="Low complexity" evidence="7">
    <location>
        <begin position="340"/>
        <end position="350"/>
    </location>
</feature>
<evidence type="ECO:0000256" key="5">
    <source>
        <dbReference type="ARBA" id="ARBA00023163"/>
    </source>
</evidence>
<dbReference type="CDD" id="cd22918">
    <property type="entry name" value="HFD_TAF8"/>
    <property type="match status" value="1"/>
</dbReference>
<comment type="similarity">
    <text evidence="2">Belongs to the TAF8 family.</text>
</comment>
<evidence type="ECO:0000256" key="4">
    <source>
        <dbReference type="ARBA" id="ARBA00023015"/>
    </source>
</evidence>